<gene>
    <name evidence="2" type="ORF">O181_064240</name>
</gene>
<name>A0A9Q3EST1_9BASI</name>
<keyword evidence="3" id="KW-1185">Reference proteome</keyword>
<feature type="region of interest" description="Disordered" evidence="1">
    <location>
        <begin position="66"/>
        <end position="98"/>
    </location>
</feature>
<sequence length="98" mass="11294">MKILNKPIEQELEARILVTKGLSPPRINEQKESRNKEIKVQLKEGLSPEMQESLKKMKELTKTLKQQKEAVNKEVPPENEDVKQSMDQLNKLTDVSTP</sequence>
<feature type="compositionally biased region" description="Polar residues" evidence="1">
    <location>
        <begin position="85"/>
        <end position="98"/>
    </location>
</feature>
<reference evidence="2" key="1">
    <citation type="submission" date="2021-03" db="EMBL/GenBank/DDBJ databases">
        <title>Draft genome sequence of rust myrtle Austropuccinia psidii MF-1, a brazilian biotype.</title>
        <authorList>
            <person name="Quecine M.C."/>
            <person name="Pachon D.M.R."/>
            <person name="Bonatelli M.L."/>
            <person name="Correr F.H."/>
            <person name="Franceschini L.M."/>
            <person name="Leite T.F."/>
            <person name="Margarido G.R.A."/>
            <person name="Almeida C.A."/>
            <person name="Ferrarezi J.A."/>
            <person name="Labate C.A."/>
        </authorList>
    </citation>
    <scope>NUCLEOTIDE SEQUENCE</scope>
    <source>
        <strain evidence="2">MF-1</strain>
    </source>
</reference>
<organism evidence="2 3">
    <name type="scientific">Austropuccinia psidii MF-1</name>
    <dbReference type="NCBI Taxonomy" id="1389203"/>
    <lineage>
        <taxon>Eukaryota</taxon>
        <taxon>Fungi</taxon>
        <taxon>Dikarya</taxon>
        <taxon>Basidiomycota</taxon>
        <taxon>Pucciniomycotina</taxon>
        <taxon>Pucciniomycetes</taxon>
        <taxon>Pucciniales</taxon>
        <taxon>Sphaerophragmiaceae</taxon>
        <taxon>Austropuccinia</taxon>
    </lineage>
</organism>
<proteinExistence type="predicted"/>
<evidence type="ECO:0000256" key="1">
    <source>
        <dbReference type="SAM" id="MobiDB-lite"/>
    </source>
</evidence>
<accession>A0A9Q3EST1</accession>
<dbReference type="EMBL" id="AVOT02031106">
    <property type="protein sequence ID" value="MBW0524525.1"/>
    <property type="molecule type" value="Genomic_DNA"/>
</dbReference>
<dbReference type="OrthoDB" id="2501290at2759"/>
<feature type="compositionally biased region" description="Basic and acidic residues" evidence="1">
    <location>
        <begin position="66"/>
        <end position="84"/>
    </location>
</feature>
<dbReference type="Proteomes" id="UP000765509">
    <property type="component" value="Unassembled WGS sequence"/>
</dbReference>
<comment type="caution">
    <text evidence="2">The sequence shown here is derived from an EMBL/GenBank/DDBJ whole genome shotgun (WGS) entry which is preliminary data.</text>
</comment>
<evidence type="ECO:0000313" key="3">
    <source>
        <dbReference type="Proteomes" id="UP000765509"/>
    </source>
</evidence>
<dbReference type="AlphaFoldDB" id="A0A9Q3EST1"/>
<evidence type="ECO:0000313" key="2">
    <source>
        <dbReference type="EMBL" id="MBW0524525.1"/>
    </source>
</evidence>
<protein>
    <submittedName>
        <fullName evidence="2">Uncharacterized protein</fullName>
    </submittedName>
</protein>